<dbReference type="eggNOG" id="COG2205">
    <property type="taxonomic scope" value="Bacteria"/>
</dbReference>
<dbReference type="InterPro" id="IPR000700">
    <property type="entry name" value="PAS-assoc_C"/>
</dbReference>
<evidence type="ECO:0000256" key="4">
    <source>
        <dbReference type="ARBA" id="ARBA00022679"/>
    </source>
</evidence>
<dbReference type="InterPro" id="IPR036097">
    <property type="entry name" value="HisK_dim/P_sf"/>
</dbReference>
<organism evidence="13 14">
    <name type="scientific">Corallococcus coralloides (strain ATCC 25202 / DSM 2259 / NBRC 100086 / M2)</name>
    <name type="common">Myxococcus coralloides</name>
    <dbReference type="NCBI Taxonomy" id="1144275"/>
    <lineage>
        <taxon>Bacteria</taxon>
        <taxon>Pseudomonadati</taxon>
        <taxon>Myxococcota</taxon>
        <taxon>Myxococcia</taxon>
        <taxon>Myxococcales</taxon>
        <taxon>Cystobacterineae</taxon>
        <taxon>Myxococcaceae</taxon>
        <taxon>Corallococcus</taxon>
    </lineage>
</organism>
<dbReference type="SMART" id="SM00387">
    <property type="entry name" value="HATPase_c"/>
    <property type="match status" value="2"/>
</dbReference>
<dbReference type="PANTHER" id="PTHR43547">
    <property type="entry name" value="TWO-COMPONENT HISTIDINE KINASE"/>
    <property type="match status" value="1"/>
</dbReference>
<dbReference type="SUPFAM" id="SSF55785">
    <property type="entry name" value="PYP-like sensor domain (PAS domain)"/>
    <property type="match status" value="1"/>
</dbReference>
<dbReference type="InterPro" id="IPR035965">
    <property type="entry name" value="PAS-like_dom_sf"/>
</dbReference>
<dbReference type="CDD" id="cd00075">
    <property type="entry name" value="HATPase"/>
    <property type="match status" value="1"/>
</dbReference>
<evidence type="ECO:0000256" key="6">
    <source>
        <dbReference type="ARBA" id="ARBA00022777"/>
    </source>
</evidence>
<dbReference type="SMART" id="SM00388">
    <property type="entry name" value="HisKA"/>
    <property type="match status" value="2"/>
</dbReference>
<feature type="modified residue" description="4-aspartylphosphate" evidence="9">
    <location>
        <position position="702"/>
    </location>
</feature>
<dbReference type="InterPro" id="IPR004358">
    <property type="entry name" value="Sig_transdc_His_kin-like_C"/>
</dbReference>
<dbReference type="SUPFAM" id="SSF55874">
    <property type="entry name" value="ATPase domain of HSP90 chaperone/DNA topoisomerase II/histidine kinase"/>
    <property type="match status" value="2"/>
</dbReference>
<evidence type="ECO:0000313" key="13">
    <source>
        <dbReference type="EMBL" id="AFE09920.1"/>
    </source>
</evidence>
<feature type="domain" description="Histidine kinase" evidence="10">
    <location>
        <begin position="920"/>
        <end position="1140"/>
    </location>
</feature>
<dbReference type="Pfam" id="PF00512">
    <property type="entry name" value="HisKA"/>
    <property type="match status" value="2"/>
</dbReference>
<dbReference type="PRINTS" id="PR00344">
    <property type="entry name" value="BCTRLSENSOR"/>
</dbReference>
<comment type="catalytic activity">
    <reaction evidence="1">
        <text>ATP + protein L-histidine = ADP + protein N-phospho-L-histidine.</text>
        <dbReference type="EC" id="2.7.13.3"/>
    </reaction>
</comment>
<dbReference type="PROSITE" id="PS50113">
    <property type="entry name" value="PAC"/>
    <property type="match status" value="1"/>
</dbReference>
<dbReference type="GO" id="GO:0000155">
    <property type="term" value="F:phosphorelay sensor kinase activity"/>
    <property type="evidence" value="ECO:0007669"/>
    <property type="project" value="InterPro"/>
</dbReference>
<keyword evidence="3 9" id="KW-0597">Phosphoprotein</keyword>
<dbReference type="GO" id="GO:0005524">
    <property type="term" value="F:ATP binding"/>
    <property type="evidence" value="ECO:0007669"/>
    <property type="project" value="UniProtKB-KW"/>
</dbReference>
<dbReference type="SUPFAM" id="SSF47384">
    <property type="entry name" value="Homodimeric domain of signal transducing histidine kinase"/>
    <property type="match status" value="2"/>
</dbReference>
<dbReference type="HOGENOM" id="CLU_000445_82_0_7"/>
<dbReference type="InterPro" id="IPR011006">
    <property type="entry name" value="CheY-like_superfamily"/>
</dbReference>
<reference evidence="13 14" key="1">
    <citation type="journal article" date="2012" name="J. Bacteriol.">
        <title>Complete Genome Sequence of the Fruiting Myxobacterium Corallococcus coralloides DSM 2259.</title>
        <authorList>
            <person name="Huntley S."/>
            <person name="Zhang Y."/>
            <person name="Treuner-Lange A."/>
            <person name="Kneip S."/>
            <person name="Sensen C.W."/>
            <person name="Sogaard-Andersen L."/>
        </authorList>
    </citation>
    <scope>NUCLEOTIDE SEQUENCE [LARGE SCALE GENOMIC DNA]</scope>
    <source>
        <strain evidence="14">ATCC 25202 / DSM 2259 / NBRC 100086 / M2</strain>
    </source>
</reference>
<keyword evidence="8" id="KW-0902">Two-component regulatory system</keyword>
<dbReference type="eggNOG" id="COG0745">
    <property type="taxonomic scope" value="Bacteria"/>
</dbReference>
<evidence type="ECO:0000256" key="5">
    <source>
        <dbReference type="ARBA" id="ARBA00022741"/>
    </source>
</evidence>
<dbReference type="KEGG" id="ccx:COCOR_07711"/>
<dbReference type="FunFam" id="1.10.287.130:FF:000045">
    <property type="entry name" value="Two-component system sensor histidine kinase/response regulator"/>
    <property type="match status" value="1"/>
</dbReference>
<dbReference type="STRING" id="1144275.COCOR_07711"/>
<evidence type="ECO:0000256" key="2">
    <source>
        <dbReference type="ARBA" id="ARBA00012438"/>
    </source>
</evidence>
<dbReference type="InterPro" id="IPR036890">
    <property type="entry name" value="HATPase_C_sf"/>
</dbReference>
<evidence type="ECO:0000313" key="14">
    <source>
        <dbReference type="Proteomes" id="UP000007587"/>
    </source>
</evidence>
<reference evidence="14" key="2">
    <citation type="submission" date="2012-03" db="EMBL/GenBank/DDBJ databases">
        <title>Genome sequence of the fruiting myxobacterium Corallococcus coralloides DSM 2259.</title>
        <authorList>
            <person name="Huntley S."/>
            <person name="Zhang Y."/>
            <person name="Treuner-Lange A."/>
            <person name="Sensen C.W."/>
            <person name="Sogaard-Andersen L."/>
        </authorList>
    </citation>
    <scope>NUCLEOTIDE SEQUENCE [LARGE SCALE GENOMIC DNA]</scope>
    <source>
        <strain evidence="14">ATCC 25202 / DSM 2259 / NBRC 100086 / M2</strain>
    </source>
</reference>
<evidence type="ECO:0000256" key="1">
    <source>
        <dbReference type="ARBA" id="ARBA00000085"/>
    </source>
</evidence>
<keyword evidence="14" id="KW-1185">Reference proteome</keyword>
<keyword evidence="5" id="KW-0547">Nucleotide-binding</keyword>
<sequence>MTPPSPSQAAFTVVSSTEGGMDWLSGGGEMGRLIRSMDWSKTPLGPVETWPQSLRTTVSLCLSSTFPILIAWGPERVQLYNDSYRPICGAKHPESMGQPFRDCWATALPVVGGVFEKAGTGIGSYIENQRMFLDRYGYLEEAFMTFSFSPIRDESGGVGGLFHPITEVTEKMLSARRTQTLRELSALLGKVKTLEDIGAALPQSQPDAALDVPFLLFYRRDEAAPRVQWVGGMGLPPGTAWSPVEAGLDGPWPFATAGADPAGSVDVPRAPLDSDTVLGPYEEPPTQARVLPIQPAGMAEPFGYLVAGVSPRRAMDDAYRNFYEQLQATVTNAVTSVRAYEAEAQRAEALAAIDRAKTAFFSNVSHEFRTPLTLILGPLEESLADTSAPLPPSQRARQELTHRNALRLLKLVNSLLDFSRIEAGRVKASFHPTDLARLTEDLASVFRSAMEKAGLQYTVDAQDVGEPVYVDRDMWEKVVLNLLSNAFKFTLHGGVTVRLQREGTRVRLTVRDTGTGIPEAELPRVFERFHRVESSRGRTHEGTGIGLALIQELVKLHGGTLSVHSVEGEGSTFCVELPLGRAHLPAEQVQEDEGTPHAGKLGSAFSEEALRWLPDAPESLPPPGAEQEPMRASIETTLVGNTGAGFALSTRRGRILVADDNADMRGYVSGLLSAHWDVRAVADGEAAFEAALETKPDLILSDVMMPRLDGFGLLHQLRGDVRTRGIPFIMLSARAGEEARIEGLQAGADDYLVKPFSARELLARVDSQLQLGRARQQLSDFFMQAPAAMCVMSGPDLVFTVINPMFANLMGRDMLGRPARDAQPEGGHGVLLQHLERVYRTGEPFVGREVPVRQPDGQGGLRELLLDVDIHAQREGGGRIQGLLVAVQEVSERTRARQQLEALTHDLQHALAARDSFLGVASHELKTPVTALLLHLEMTRRRLSPKRGDPPSPEKLTLAMDSALRQVERMSRLVDELLDVSRIRAGKLEFHMEESDPMELVHEVLDTFREQMEQAGCIPQLRAELNLRVWWDRSRMLQVMTNLVSNAIKYAPGTALGIGLRKHGDRLILYVSDGGPGVPPEHQDRVFERFERGGPPRSVHGLGLGLFIAREIVEGHHGKLVLRSAPGQGAAFIIDLPLPPRVQA</sequence>
<evidence type="ECO:0000256" key="7">
    <source>
        <dbReference type="ARBA" id="ARBA00022840"/>
    </source>
</evidence>
<dbReference type="SUPFAM" id="SSF52172">
    <property type="entry name" value="CheY-like"/>
    <property type="match status" value="1"/>
</dbReference>
<dbReference type="Gene3D" id="3.30.565.10">
    <property type="entry name" value="Histidine kinase-like ATPase, C-terminal domain"/>
    <property type="match status" value="2"/>
</dbReference>
<dbReference type="PROSITE" id="PS50110">
    <property type="entry name" value="RESPONSE_REGULATORY"/>
    <property type="match status" value="1"/>
</dbReference>
<dbReference type="CDD" id="cd00082">
    <property type="entry name" value="HisKA"/>
    <property type="match status" value="2"/>
</dbReference>
<dbReference type="PANTHER" id="PTHR43547:SF2">
    <property type="entry name" value="HYBRID SIGNAL TRANSDUCTION HISTIDINE KINASE C"/>
    <property type="match status" value="1"/>
</dbReference>
<accession>H8MT64</accession>
<dbReference type="Pfam" id="PF02518">
    <property type="entry name" value="HATPase_c"/>
    <property type="match status" value="2"/>
</dbReference>
<protein>
    <recommendedName>
        <fullName evidence="2">histidine kinase</fullName>
        <ecNumber evidence="2">2.7.13.3</ecNumber>
    </recommendedName>
</protein>
<evidence type="ECO:0000256" key="8">
    <source>
        <dbReference type="ARBA" id="ARBA00023012"/>
    </source>
</evidence>
<feature type="domain" description="Histidine kinase" evidence="10">
    <location>
        <begin position="363"/>
        <end position="581"/>
    </location>
</feature>
<dbReference type="Gene3D" id="3.30.450.20">
    <property type="entry name" value="PAS domain"/>
    <property type="match status" value="2"/>
</dbReference>
<dbReference type="InterPro" id="IPR001789">
    <property type="entry name" value="Sig_transdc_resp-reg_receiver"/>
</dbReference>
<proteinExistence type="predicted"/>
<dbReference type="InterPro" id="IPR013656">
    <property type="entry name" value="PAS_4"/>
</dbReference>
<dbReference type="InParanoid" id="H8MT64"/>
<keyword evidence="4" id="KW-0808">Transferase</keyword>
<evidence type="ECO:0000259" key="11">
    <source>
        <dbReference type="PROSITE" id="PS50110"/>
    </source>
</evidence>
<dbReference type="AlphaFoldDB" id="H8MT64"/>
<dbReference type="Pfam" id="PF08448">
    <property type="entry name" value="PAS_4"/>
    <property type="match status" value="1"/>
</dbReference>
<gene>
    <name evidence="13" type="primary">pleC1</name>
    <name evidence="13" type="ordered locus">COCOR_07711</name>
</gene>
<feature type="domain" description="Response regulatory" evidence="11">
    <location>
        <begin position="654"/>
        <end position="769"/>
    </location>
</feature>
<feature type="domain" description="PAC" evidence="12">
    <location>
        <begin position="848"/>
        <end position="902"/>
    </location>
</feature>
<evidence type="ECO:0000256" key="3">
    <source>
        <dbReference type="ARBA" id="ARBA00022553"/>
    </source>
</evidence>
<evidence type="ECO:0000256" key="9">
    <source>
        <dbReference type="PROSITE-ProRule" id="PRU00169"/>
    </source>
</evidence>
<dbReference type="CDD" id="cd16922">
    <property type="entry name" value="HATPase_EvgS-ArcB-TorS-like"/>
    <property type="match status" value="1"/>
</dbReference>
<dbReference type="Gene3D" id="6.10.250.690">
    <property type="match status" value="1"/>
</dbReference>
<dbReference type="SMART" id="SM00448">
    <property type="entry name" value="REC"/>
    <property type="match status" value="1"/>
</dbReference>
<dbReference type="InterPro" id="IPR003661">
    <property type="entry name" value="HisK_dim/P_dom"/>
</dbReference>
<dbReference type="CDD" id="cd17574">
    <property type="entry name" value="REC_OmpR"/>
    <property type="match status" value="1"/>
</dbReference>
<dbReference type="Pfam" id="PF00072">
    <property type="entry name" value="Response_reg"/>
    <property type="match status" value="1"/>
</dbReference>
<keyword evidence="7" id="KW-0067">ATP-binding</keyword>
<dbReference type="PROSITE" id="PS50109">
    <property type="entry name" value="HIS_KIN"/>
    <property type="match status" value="2"/>
</dbReference>
<name>H8MT64_CORCM</name>
<dbReference type="Gene3D" id="3.40.50.2300">
    <property type="match status" value="1"/>
</dbReference>
<dbReference type="EC" id="2.7.13.3" evidence="2"/>
<dbReference type="EMBL" id="CP003389">
    <property type="protein sequence ID" value="AFE09920.1"/>
    <property type="molecule type" value="Genomic_DNA"/>
</dbReference>
<dbReference type="Proteomes" id="UP000007587">
    <property type="component" value="Chromosome"/>
</dbReference>
<dbReference type="FunFam" id="3.30.565.10:FF:000037">
    <property type="entry name" value="Hybrid sensor histidine kinase/response regulator"/>
    <property type="match status" value="1"/>
</dbReference>
<evidence type="ECO:0000259" key="10">
    <source>
        <dbReference type="PROSITE" id="PS50109"/>
    </source>
</evidence>
<keyword evidence="6" id="KW-0418">Kinase</keyword>
<evidence type="ECO:0000259" key="12">
    <source>
        <dbReference type="PROSITE" id="PS50113"/>
    </source>
</evidence>
<dbReference type="Gene3D" id="1.10.287.130">
    <property type="match status" value="2"/>
</dbReference>
<dbReference type="InterPro" id="IPR005467">
    <property type="entry name" value="His_kinase_dom"/>
</dbReference>
<dbReference type="InterPro" id="IPR003594">
    <property type="entry name" value="HATPase_dom"/>
</dbReference>